<evidence type="ECO:0000313" key="3">
    <source>
        <dbReference type="Proteomes" id="UP001295684"/>
    </source>
</evidence>
<reference evidence="2" key="1">
    <citation type="submission" date="2023-07" db="EMBL/GenBank/DDBJ databases">
        <authorList>
            <consortium name="AG Swart"/>
            <person name="Singh M."/>
            <person name="Singh A."/>
            <person name="Seah K."/>
            <person name="Emmerich C."/>
        </authorList>
    </citation>
    <scope>NUCLEOTIDE SEQUENCE</scope>
    <source>
        <strain evidence="2">DP1</strain>
    </source>
</reference>
<dbReference type="PANTHER" id="PTHR23025:SF3">
    <property type="entry name" value="HORMONE-SENSITIVE LIPASE"/>
    <property type="match status" value="1"/>
</dbReference>
<dbReference type="GO" id="GO:0004771">
    <property type="term" value="F:sterol ester esterase activity"/>
    <property type="evidence" value="ECO:0007669"/>
    <property type="project" value="TreeGrafter"/>
</dbReference>
<dbReference type="EMBL" id="CAMPGE010000403">
    <property type="protein sequence ID" value="CAI2359149.1"/>
    <property type="molecule type" value="Genomic_DNA"/>
</dbReference>
<dbReference type="GO" id="GO:0004806">
    <property type="term" value="F:triacylglycerol lipase activity"/>
    <property type="evidence" value="ECO:0007669"/>
    <property type="project" value="TreeGrafter"/>
</dbReference>
<dbReference type="PANTHER" id="PTHR23025">
    <property type="entry name" value="TRIACYLGLYCEROL LIPASE"/>
    <property type="match status" value="1"/>
</dbReference>
<dbReference type="InterPro" id="IPR013094">
    <property type="entry name" value="AB_hydrolase_3"/>
</dbReference>
<name>A0AAD1U506_EUPCR</name>
<dbReference type="Proteomes" id="UP001295684">
    <property type="component" value="Unassembled WGS sequence"/>
</dbReference>
<dbReference type="Gene3D" id="3.40.50.1820">
    <property type="entry name" value="alpha/beta hydrolase"/>
    <property type="match status" value="1"/>
</dbReference>
<dbReference type="InterPro" id="IPR029058">
    <property type="entry name" value="AB_hydrolase_fold"/>
</dbReference>
<evidence type="ECO:0000259" key="1">
    <source>
        <dbReference type="Pfam" id="PF07859"/>
    </source>
</evidence>
<sequence>MEKLEFSQPKIPTVDIDKKIEKFYDQHDGASDPTILGQRIHYPFRYTFKTDKKELLSLLRTSNKVLKEFDDDLTKLLNEKHPIFLTYEEELKQVDTRIRNMELLIVVCIINICENSIDDIIYEESTYGLRKHLFEAIDEIKNDIPYFSVNSEIENYALREAEININAVYCVCLALVKQSWFTMMSMANLKDQDDKHTRRDLLYVSFKLAAFFDFLYSALLVPKDCVFWDTEPTPEVVKMLRCYEYRDPENIEEHLEATKKKLESFDLTIAVASKGFRSGSMFKQLFDGVRFLIKYKKDKDRAKTQSQFFMTVLQEKTILRMMRFTETDLVKTQIRRGLDPIAVDKKIYIPFSEGDLLTEHNLDDDTFPIMIQEDLEMKCKFSKKKYDPTKSVKVRIVSGVDWMGVNWKKKKLVDPDMEPIEVKAVMIHIHGGGFLGGSSSSSRSTTFRWSEKLGIPLFSIDYRLSPDYKFPDALNDCWQAYLWILKYSERYLKLKPLKIIVNGDSAGGNLCIGIINLAIQKNVKIPDFGFIIYPSLRINPVHLVPSFLLSCDDQLLNSTFLKLVLQSYPTDYMRDNEHYLLSPGITPDSMVSRYPPMRFLIAGLDPLRDDQIQFMMKMASCEIDVKAIEYRYLVHAFLGQANDPEGVEEAKKAEEQGLEWVQEFIDDLPDTA</sequence>
<dbReference type="GO" id="GO:0019433">
    <property type="term" value="P:triglyceride catabolic process"/>
    <property type="evidence" value="ECO:0007669"/>
    <property type="project" value="TreeGrafter"/>
</dbReference>
<organism evidence="2 3">
    <name type="scientific">Euplotes crassus</name>
    <dbReference type="NCBI Taxonomy" id="5936"/>
    <lineage>
        <taxon>Eukaryota</taxon>
        <taxon>Sar</taxon>
        <taxon>Alveolata</taxon>
        <taxon>Ciliophora</taxon>
        <taxon>Intramacronucleata</taxon>
        <taxon>Spirotrichea</taxon>
        <taxon>Hypotrichia</taxon>
        <taxon>Euplotida</taxon>
        <taxon>Euplotidae</taxon>
        <taxon>Moneuplotes</taxon>
    </lineage>
</organism>
<dbReference type="Pfam" id="PF07859">
    <property type="entry name" value="Abhydrolase_3"/>
    <property type="match status" value="1"/>
</dbReference>
<accession>A0AAD1U506</accession>
<comment type="caution">
    <text evidence="2">The sequence shown here is derived from an EMBL/GenBank/DDBJ whole genome shotgun (WGS) entry which is preliminary data.</text>
</comment>
<dbReference type="AlphaFoldDB" id="A0AAD1U506"/>
<evidence type="ECO:0000313" key="2">
    <source>
        <dbReference type="EMBL" id="CAI2359149.1"/>
    </source>
</evidence>
<dbReference type="SUPFAM" id="SSF53474">
    <property type="entry name" value="alpha/beta-Hydrolases"/>
    <property type="match status" value="1"/>
</dbReference>
<feature type="domain" description="Alpha/beta hydrolase fold-3" evidence="1">
    <location>
        <begin position="426"/>
        <end position="638"/>
    </location>
</feature>
<proteinExistence type="predicted"/>
<keyword evidence="3" id="KW-1185">Reference proteome</keyword>
<dbReference type="GO" id="GO:0005829">
    <property type="term" value="C:cytosol"/>
    <property type="evidence" value="ECO:0007669"/>
    <property type="project" value="TreeGrafter"/>
</dbReference>
<protein>
    <recommendedName>
        <fullName evidence="1">Alpha/beta hydrolase fold-3 domain-containing protein</fullName>
    </recommendedName>
</protein>
<gene>
    <name evidence="2" type="ORF">ECRASSUSDP1_LOCUS434</name>
</gene>